<accession>A0ABQ1FW51</accession>
<comment type="caution">
    <text evidence="5">The sequence shown here is derived from an EMBL/GenBank/DDBJ whole genome shotgun (WGS) entry which is preliminary data.</text>
</comment>
<dbReference type="Gene3D" id="1.10.357.10">
    <property type="entry name" value="Tetracycline Repressor, domain 2"/>
    <property type="match status" value="2"/>
</dbReference>
<name>A0ABQ1FW51_9BACL</name>
<evidence type="ECO:0000313" key="6">
    <source>
        <dbReference type="Proteomes" id="UP000609323"/>
    </source>
</evidence>
<protein>
    <submittedName>
        <fullName evidence="5">TetR family transcriptional regulator</fullName>
    </submittedName>
</protein>
<dbReference type="RefSeq" id="WP_094095124.1">
    <property type="nucleotide sequence ID" value="NZ_BMHF01000004.1"/>
</dbReference>
<dbReference type="SUPFAM" id="SSF46689">
    <property type="entry name" value="Homeodomain-like"/>
    <property type="match status" value="1"/>
</dbReference>
<evidence type="ECO:0000256" key="1">
    <source>
        <dbReference type="ARBA" id="ARBA00023125"/>
    </source>
</evidence>
<dbReference type="InterPro" id="IPR009057">
    <property type="entry name" value="Homeodomain-like_sf"/>
</dbReference>
<proteinExistence type="predicted"/>
<sequence>MASIPAADKRIRKSRQALKEALLELLKRYSFEEITITQIVQHADVNRGTFYNNYQEKEQLLEELLQDVLSDLLRAYRSPYMNCSKFEIHRLQADAVEIFRHVSEHANFYRVVLGSDSLPGFERRIFAFLRSIPLQDLIHPEDWTVTQEKPESSKTASYPGTLGGSDATGDSGIPATSRIRKDDFELWGSFYASGLIGMIGYWIENDFAQSHEYMACQLVDLLNRGSHMALLPRGGI</sequence>
<dbReference type="EMBL" id="BMHF01000004">
    <property type="protein sequence ID" value="GGA31464.1"/>
    <property type="molecule type" value="Genomic_DNA"/>
</dbReference>
<dbReference type="Pfam" id="PF14278">
    <property type="entry name" value="TetR_C_8"/>
    <property type="match status" value="1"/>
</dbReference>
<dbReference type="PANTHER" id="PTHR43479">
    <property type="entry name" value="ACREF/ENVCD OPERON REPRESSOR-RELATED"/>
    <property type="match status" value="1"/>
</dbReference>
<evidence type="ECO:0000256" key="3">
    <source>
        <dbReference type="SAM" id="MobiDB-lite"/>
    </source>
</evidence>
<organism evidence="5 6">
    <name type="scientific">Paenibacillus physcomitrellae</name>
    <dbReference type="NCBI Taxonomy" id="1619311"/>
    <lineage>
        <taxon>Bacteria</taxon>
        <taxon>Bacillati</taxon>
        <taxon>Bacillota</taxon>
        <taxon>Bacilli</taxon>
        <taxon>Bacillales</taxon>
        <taxon>Paenibacillaceae</taxon>
        <taxon>Paenibacillus</taxon>
    </lineage>
</organism>
<gene>
    <name evidence="5" type="ORF">GCM10010917_15710</name>
</gene>
<dbReference type="Pfam" id="PF00440">
    <property type="entry name" value="TetR_N"/>
    <property type="match status" value="1"/>
</dbReference>
<feature type="domain" description="HTH tetR-type" evidence="4">
    <location>
        <begin position="12"/>
        <end position="72"/>
    </location>
</feature>
<feature type="region of interest" description="Disordered" evidence="3">
    <location>
        <begin position="145"/>
        <end position="174"/>
    </location>
</feature>
<dbReference type="InterPro" id="IPR039532">
    <property type="entry name" value="TetR_C_Firmicutes"/>
</dbReference>
<dbReference type="Proteomes" id="UP000609323">
    <property type="component" value="Unassembled WGS sequence"/>
</dbReference>
<evidence type="ECO:0000259" key="4">
    <source>
        <dbReference type="PROSITE" id="PS50977"/>
    </source>
</evidence>
<dbReference type="InterPro" id="IPR001647">
    <property type="entry name" value="HTH_TetR"/>
</dbReference>
<feature type="DNA-binding region" description="H-T-H motif" evidence="2">
    <location>
        <begin position="35"/>
        <end position="54"/>
    </location>
</feature>
<evidence type="ECO:0000256" key="2">
    <source>
        <dbReference type="PROSITE-ProRule" id="PRU00335"/>
    </source>
</evidence>
<dbReference type="InterPro" id="IPR050624">
    <property type="entry name" value="HTH-type_Tx_Regulator"/>
</dbReference>
<evidence type="ECO:0000313" key="5">
    <source>
        <dbReference type="EMBL" id="GGA31464.1"/>
    </source>
</evidence>
<keyword evidence="1 2" id="KW-0238">DNA-binding</keyword>
<dbReference type="PANTHER" id="PTHR43479:SF7">
    <property type="entry name" value="TETR-FAMILY TRANSCRIPTIONAL REGULATOR"/>
    <property type="match status" value="1"/>
</dbReference>
<dbReference type="PROSITE" id="PS50977">
    <property type="entry name" value="HTH_TETR_2"/>
    <property type="match status" value="1"/>
</dbReference>
<reference evidence="6" key="1">
    <citation type="journal article" date="2019" name="Int. J. Syst. Evol. Microbiol.">
        <title>The Global Catalogue of Microorganisms (GCM) 10K type strain sequencing project: providing services to taxonomists for standard genome sequencing and annotation.</title>
        <authorList>
            <consortium name="The Broad Institute Genomics Platform"/>
            <consortium name="The Broad Institute Genome Sequencing Center for Infectious Disease"/>
            <person name="Wu L."/>
            <person name="Ma J."/>
        </authorList>
    </citation>
    <scope>NUCLEOTIDE SEQUENCE [LARGE SCALE GENOMIC DNA]</scope>
    <source>
        <strain evidence="6">CGMCC 1.15044</strain>
    </source>
</reference>
<keyword evidence="6" id="KW-1185">Reference proteome</keyword>